<dbReference type="EMBL" id="UINC01019218">
    <property type="protein sequence ID" value="SVA81269.1"/>
    <property type="molecule type" value="Genomic_DNA"/>
</dbReference>
<organism evidence="1">
    <name type="scientific">marine metagenome</name>
    <dbReference type="NCBI Taxonomy" id="408172"/>
    <lineage>
        <taxon>unclassified sequences</taxon>
        <taxon>metagenomes</taxon>
        <taxon>ecological metagenomes</taxon>
    </lineage>
</organism>
<evidence type="ECO:0000313" key="1">
    <source>
        <dbReference type="EMBL" id="SVA81269.1"/>
    </source>
</evidence>
<protein>
    <submittedName>
        <fullName evidence="1">Uncharacterized protein</fullName>
    </submittedName>
</protein>
<feature type="non-terminal residue" evidence="1">
    <location>
        <position position="1"/>
    </location>
</feature>
<proteinExistence type="predicted"/>
<gene>
    <name evidence="1" type="ORF">METZ01_LOCUS134123</name>
</gene>
<accession>A0A381YWD8</accession>
<reference evidence="1" key="1">
    <citation type="submission" date="2018-05" db="EMBL/GenBank/DDBJ databases">
        <authorList>
            <person name="Lanie J.A."/>
            <person name="Ng W.-L."/>
            <person name="Kazmierczak K.M."/>
            <person name="Andrzejewski T.M."/>
            <person name="Davidsen T.M."/>
            <person name="Wayne K.J."/>
            <person name="Tettelin H."/>
            <person name="Glass J.I."/>
            <person name="Rusch D."/>
            <person name="Podicherti R."/>
            <person name="Tsui H.-C.T."/>
            <person name="Winkler M.E."/>
        </authorList>
    </citation>
    <scope>NUCLEOTIDE SEQUENCE</scope>
</reference>
<sequence length="34" mass="3871">VKKAYNILVHSGNLIEELSVGVKIFLIFIEKNKL</sequence>
<dbReference type="AlphaFoldDB" id="A0A381YWD8"/>
<name>A0A381YWD8_9ZZZZ</name>